<evidence type="ECO:0000313" key="4">
    <source>
        <dbReference type="EMBL" id="GGD57770.1"/>
    </source>
</evidence>
<keyword evidence="1" id="KW-0802">TPR repeat</keyword>
<dbReference type="EMBL" id="BMKK01000004">
    <property type="protein sequence ID" value="GGD57770.1"/>
    <property type="molecule type" value="Genomic_DNA"/>
</dbReference>
<evidence type="ECO:0000256" key="1">
    <source>
        <dbReference type="PROSITE-ProRule" id="PRU00339"/>
    </source>
</evidence>
<evidence type="ECO:0000256" key="2">
    <source>
        <dbReference type="SAM" id="Phobius"/>
    </source>
</evidence>
<dbReference type="SMART" id="SM00028">
    <property type="entry name" value="TPR"/>
    <property type="match status" value="6"/>
</dbReference>
<evidence type="ECO:0000313" key="5">
    <source>
        <dbReference type="Proteomes" id="UP000609064"/>
    </source>
</evidence>
<feature type="domain" description="CHAT" evidence="3">
    <location>
        <begin position="611"/>
        <end position="870"/>
    </location>
</feature>
<dbReference type="PANTHER" id="PTHR10098">
    <property type="entry name" value="RAPSYN-RELATED"/>
    <property type="match status" value="1"/>
</dbReference>
<dbReference type="Pfam" id="PF13181">
    <property type="entry name" value="TPR_8"/>
    <property type="match status" value="2"/>
</dbReference>
<dbReference type="InterPro" id="IPR024983">
    <property type="entry name" value="CHAT_dom"/>
</dbReference>
<feature type="repeat" description="TPR" evidence="1">
    <location>
        <begin position="68"/>
        <end position="101"/>
    </location>
</feature>
<comment type="caution">
    <text evidence="4">The sequence shown here is derived from an EMBL/GenBank/DDBJ whole genome shotgun (WGS) entry which is preliminary data.</text>
</comment>
<protein>
    <recommendedName>
        <fullName evidence="3">CHAT domain-containing protein</fullName>
    </recommendedName>
</protein>
<dbReference type="PANTHER" id="PTHR10098:SF108">
    <property type="entry name" value="TETRATRICOPEPTIDE REPEAT PROTEIN 28"/>
    <property type="match status" value="1"/>
</dbReference>
<dbReference type="Gene3D" id="1.25.40.10">
    <property type="entry name" value="Tetratricopeptide repeat domain"/>
    <property type="match status" value="3"/>
</dbReference>
<dbReference type="Proteomes" id="UP000609064">
    <property type="component" value="Unassembled WGS sequence"/>
</dbReference>
<reference evidence="4" key="1">
    <citation type="journal article" date="2014" name="Int. J. Syst. Evol. Microbiol.">
        <title>Complete genome sequence of Corynebacterium casei LMG S-19264T (=DSM 44701T), isolated from a smear-ripened cheese.</title>
        <authorList>
            <consortium name="US DOE Joint Genome Institute (JGI-PGF)"/>
            <person name="Walter F."/>
            <person name="Albersmeier A."/>
            <person name="Kalinowski J."/>
            <person name="Ruckert C."/>
        </authorList>
    </citation>
    <scope>NUCLEOTIDE SEQUENCE</scope>
    <source>
        <strain evidence="4">CGMCC 1.15958</strain>
    </source>
</reference>
<dbReference type="InterPro" id="IPR019734">
    <property type="entry name" value="TPR_rpt"/>
</dbReference>
<organism evidence="4 5">
    <name type="scientific">Emticicia aquatilis</name>
    <dbReference type="NCBI Taxonomy" id="1537369"/>
    <lineage>
        <taxon>Bacteria</taxon>
        <taxon>Pseudomonadati</taxon>
        <taxon>Bacteroidota</taxon>
        <taxon>Cytophagia</taxon>
        <taxon>Cytophagales</taxon>
        <taxon>Leadbetterellaceae</taxon>
        <taxon>Emticicia</taxon>
    </lineage>
</organism>
<gene>
    <name evidence="4" type="ORF">GCM10011514_22320</name>
</gene>
<proteinExistence type="predicted"/>
<dbReference type="RefSeq" id="WP_188766161.1">
    <property type="nucleotide sequence ID" value="NZ_BMKK01000004.1"/>
</dbReference>
<keyword evidence="2" id="KW-0472">Membrane</keyword>
<reference evidence="4" key="2">
    <citation type="submission" date="2020-09" db="EMBL/GenBank/DDBJ databases">
        <authorList>
            <person name="Sun Q."/>
            <person name="Zhou Y."/>
        </authorList>
    </citation>
    <scope>NUCLEOTIDE SEQUENCE</scope>
    <source>
        <strain evidence="4">CGMCC 1.15958</strain>
    </source>
</reference>
<keyword evidence="2" id="KW-0812">Transmembrane</keyword>
<keyword evidence="5" id="KW-1185">Reference proteome</keyword>
<dbReference type="PROSITE" id="PS50005">
    <property type="entry name" value="TPR"/>
    <property type="match status" value="1"/>
</dbReference>
<keyword evidence="2" id="KW-1133">Transmembrane helix</keyword>
<dbReference type="AlphaFoldDB" id="A0A916YRZ6"/>
<dbReference type="SUPFAM" id="SSF48452">
    <property type="entry name" value="TPR-like"/>
    <property type="match status" value="2"/>
</dbReference>
<dbReference type="Pfam" id="PF12770">
    <property type="entry name" value="CHAT"/>
    <property type="match status" value="1"/>
</dbReference>
<name>A0A916YRZ6_9BACT</name>
<feature type="transmembrane region" description="Helical" evidence="2">
    <location>
        <begin position="879"/>
        <end position="898"/>
    </location>
</feature>
<evidence type="ECO:0000259" key="3">
    <source>
        <dbReference type="Pfam" id="PF12770"/>
    </source>
</evidence>
<accession>A0A916YRZ6</accession>
<sequence length="907" mass="104196">MIRATKNFCLVFLVLIQFQVQGQCVENKSLTEYFSKLQKSITEKDSVMLLSYKKHFERCHLQTDTSYTKILYFLGILFQDKQEYDKAINYFRQAKNFNSKINTSTLNQIKVLSQLSYSYYKSFNYVEALNTYQQIVALGQSRGDLAVYVTNAYEKQANIYNRLGDFESSIKKALLGQKISRAFNDSEMEAYNLIILSKSQNSIGATKEALESINQAIAIFESKKLEEDLAASLSAKGYIESKNNEKDNAIKSFKRVASIFKKLKDNKGYSLACLDIGYVYYKHGGQLDKALLYYNEGVKFAVSPFTKIQLFDNIGAVYWKKKDYVRALEFYQKCLVNNGYFRFSDGSIYEIPKAKSLKYADYKRTFLTILQDKAICWLDYAKSENNKKEHLENALKTYQLADKLIDYMRQEHTGTQSKYFWRDKTRSIYESAIETCYLLKDYEKAFYFFEKSRSVLLNDKLNELGAKQKLSETDLQKEKEYLSRISELNASIEKASIAKQKNDLNNQLLDLQEQQGHFIKSLETRNPAYYRMKYDTTTVSLKQFQNYLSSFKGQAVEYFIGDSATYAIVISQNSASIKKLRYNIANTQQILDFCSKSINTKTELSQYLLLSSAIYKSLIQPLNLQNGRLIISQDGIFIPFEGLSKSSAKKEYLVHDFKISYTYSAQFLLRNLQNTTFLPQNKFLGIAPVNYNLPNLSSLKGSTESLDAIAKSYFWSSKYIGKEGSKKAFLTRAKKYQIVQIYTHAFADSNETEPRIYFADTTLKVSELNSEERFKTNLLVLSACKTGVGKVAKGEGVLSLARGFSMLGIPSTITSLWSVEDKNTYKLTELFYLYLNQDFPKDEALQKAKIDLLNEGLLPNSWAGMILIGDSSAISSNYWYVWLLAGFVITAIAGIWYWRKRTKTSTI</sequence>
<dbReference type="InterPro" id="IPR011990">
    <property type="entry name" value="TPR-like_helical_dom_sf"/>
</dbReference>